<comment type="caution">
    <text evidence="4">The sequence shown here is derived from an EMBL/GenBank/DDBJ whole genome shotgun (WGS) entry which is preliminary data.</text>
</comment>
<keyword evidence="1 2" id="KW-0694">RNA-binding</keyword>
<dbReference type="Proteomes" id="UP001209540">
    <property type="component" value="Unassembled WGS sequence"/>
</dbReference>
<dbReference type="InterPro" id="IPR000504">
    <property type="entry name" value="RRM_dom"/>
</dbReference>
<organism evidence="4 5">
    <name type="scientific">Phascolomyces articulosus</name>
    <dbReference type="NCBI Taxonomy" id="60185"/>
    <lineage>
        <taxon>Eukaryota</taxon>
        <taxon>Fungi</taxon>
        <taxon>Fungi incertae sedis</taxon>
        <taxon>Mucoromycota</taxon>
        <taxon>Mucoromycotina</taxon>
        <taxon>Mucoromycetes</taxon>
        <taxon>Mucorales</taxon>
        <taxon>Lichtheimiaceae</taxon>
        <taxon>Phascolomyces</taxon>
    </lineage>
</organism>
<dbReference type="SMART" id="SM00360">
    <property type="entry name" value="RRM"/>
    <property type="match status" value="1"/>
</dbReference>
<evidence type="ECO:0000256" key="2">
    <source>
        <dbReference type="PROSITE-ProRule" id="PRU00176"/>
    </source>
</evidence>
<reference evidence="4" key="2">
    <citation type="submission" date="2023-02" db="EMBL/GenBank/DDBJ databases">
        <authorList>
            <consortium name="DOE Joint Genome Institute"/>
            <person name="Mondo S.J."/>
            <person name="Chang Y."/>
            <person name="Wang Y."/>
            <person name="Ahrendt S."/>
            <person name="Andreopoulos W."/>
            <person name="Barry K."/>
            <person name="Beard J."/>
            <person name="Benny G.L."/>
            <person name="Blankenship S."/>
            <person name="Bonito G."/>
            <person name="Cuomo C."/>
            <person name="Desiro A."/>
            <person name="Gervers K.A."/>
            <person name="Hundley H."/>
            <person name="Kuo A."/>
            <person name="LaButti K."/>
            <person name="Lang B.F."/>
            <person name="Lipzen A."/>
            <person name="O'Donnell K."/>
            <person name="Pangilinan J."/>
            <person name="Reynolds N."/>
            <person name="Sandor L."/>
            <person name="Smith M.W."/>
            <person name="Tsang A."/>
            <person name="Grigoriev I.V."/>
            <person name="Stajich J.E."/>
            <person name="Spatafora J.W."/>
        </authorList>
    </citation>
    <scope>NUCLEOTIDE SEQUENCE</scope>
    <source>
        <strain evidence="4">RSA 2281</strain>
    </source>
</reference>
<dbReference type="GO" id="GO:0003729">
    <property type="term" value="F:mRNA binding"/>
    <property type="evidence" value="ECO:0007669"/>
    <property type="project" value="TreeGrafter"/>
</dbReference>
<gene>
    <name evidence="4" type="ORF">BDA99DRAFT_446031</name>
</gene>
<feature type="non-terminal residue" evidence="4">
    <location>
        <position position="1"/>
    </location>
</feature>
<dbReference type="InterPro" id="IPR012677">
    <property type="entry name" value="Nucleotide-bd_a/b_plait_sf"/>
</dbReference>
<dbReference type="PANTHER" id="PTHR48025">
    <property type="entry name" value="OS02G0815200 PROTEIN"/>
    <property type="match status" value="1"/>
</dbReference>
<dbReference type="Pfam" id="PF00076">
    <property type="entry name" value="RRM_1"/>
    <property type="match status" value="1"/>
</dbReference>
<sequence length="77" mass="8981">TKIYIGNLDFSLNNNDLQRLFKKFVEIRSFNIPYNRNTNQSKGYGIVSLYNHIDAQKAITEMNGRQVVSRVIRVKFA</sequence>
<dbReference type="EMBL" id="JAIXMP010000037">
    <property type="protein sequence ID" value="KAI9248862.1"/>
    <property type="molecule type" value="Genomic_DNA"/>
</dbReference>
<dbReference type="AlphaFoldDB" id="A0AAD5K021"/>
<dbReference type="SUPFAM" id="SSF54928">
    <property type="entry name" value="RNA-binding domain, RBD"/>
    <property type="match status" value="1"/>
</dbReference>
<dbReference type="PROSITE" id="PS50102">
    <property type="entry name" value="RRM"/>
    <property type="match status" value="1"/>
</dbReference>
<dbReference type="InterPro" id="IPR035979">
    <property type="entry name" value="RBD_domain_sf"/>
</dbReference>
<dbReference type="Gene3D" id="3.30.70.330">
    <property type="match status" value="1"/>
</dbReference>
<evidence type="ECO:0000313" key="4">
    <source>
        <dbReference type="EMBL" id="KAI9248862.1"/>
    </source>
</evidence>
<accession>A0AAD5K021</accession>
<evidence type="ECO:0000259" key="3">
    <source>
        <dbReference type="PROSITE" id="PS50102"/>
    </source>
</evidence>
<feature type="domain" description="RRM" evidence="3">
    <location>
        <begin position="1"/>
        <end position="77"/>
    </location>
</feature>
<dbReference type="InterPro" id="IPR050502">
    <property type="entry name" value="Euk_RNA-bind_prot"/>
</dbReference>
<dbReference type="PANTHER" id="PTHR48025:SF1">
    <property type="entry name" value="RRM DOMAIN-CONTAINING PROTEIN"/>
    <property type="match status" value="1"/>
</dbReference>
<keyword evidence="5" id="KW-1185">Reference proteome</keyword>
<evidence type="ECO:0000256" key="1">
    <source>
        <dbReference type="ARBA" id="ARBA00022884"/>
    </source>
</evidence>
<name>A0AAD5K021_9FUNG</name>
<proteinExistence type="predicted"/>
<reference evidence="4" key="1">
    <citation type="journal article" date="2022" name="IScience">
        <title>Evolution of zygomycete secretomes and the origins of terrestrial fungal ecologies.</title>
        <authorList>
            <person name="Chang Y."/>
            <person name="Wang Y."/>
            <person name="Mondo S."/>
            <person name="Ahrendt S."/>
            <person name="Andreopoulos W."/>
            <person name="Barry K."/>
            <person name="Beard J."/>
            <person name="Benny G.L."/>
            <person name="Blankenship S."/>
            <person name="Bonito G."/>
            <person name="Cuomo C."/>
            <person name="Desiro A."/>
            <person name="Gervers K.A."/>
            <person name="Hundley H."/>
            <person name="Kuo A."/>
            <person name="LaButti K."/>
            <person name="Lang B.F."/>
            <person name="Lipzen A."/>
            <person name="O'Donnell K."/>
            <person name="Pangilinan J."/>
            <person name="Reynolds N."/>
            <person name="Sandor L."/>
            <person name="Smith M.E."/>
            <person name="Tsang A."/>
            <person name="Grigoriev I.V."/>
            <person name="Stajich J.E."/>
            <person name="Spatafora J.W."/>
        </authorList>
    </citation>
    <scope>NUCLEOTIDE SEQUENCE</scope>
    <source>
        <strain evidence="4">RSA 2281</strain>
    </source>
</reference>
<protein>
    <recommendedName>
        <fullName evidence="3">RRM domain-containing protein</fullName>
    </recommendedName>
</protein>
<evidence type="ECO:0000313" key="5">
    <source>
        <dbReference type="Proteomes" id="UP001209540"/>
    </source>
</evidence>